<feature type="transmembrane region" description="Helical" evidence="1">
    <location>
        <begin position="40"/>
        <end position="57"/>
    </location>
</feature>
<keyword evidence="1" id="KW-0812">Transmembrane</keyword>
<name>A0AAV9HD84_9PEZI</name>
<gene>
    <name evidence="2" type="ORF">QBC42DRAFT_20948</name>
</gene>
<keyword evidence="1" id="KW-0472">Membrane</keyword>
<accession>A0AAV9HD84</accession>
<keyword evidence="1" id="KW-1133">Transmembrane helix</keyword>
<dbReference type="Proteomes" id="UP001321749">
    <property type="component" value="Unassembled WGS sequence"/>
</dbReference>
<reference evidence="2" key="1">
    <citation type="journal article" date="2023" name="Mol. Phylogenet. Evol.">
        <title>Genome-scale phylogeny and comparative genomics of the fungal order Sordariales.</title>
        <authorList>
            <person name="Hensen N."/>
            <person name="Bonometti L."/>
            <person name="Westerberg I."/>
            <person name="Brannstrom I.O."/>
            <person name="Guillou S."/>
            <person name="Cros-Aarteil S."/>
            <person name="Calhoun S."/>
            <person name="Haridas S."/>
            <person name="Kuo A."/>
            <person name="Mondo S."/>
            <person name="Pangilinan J."/>
            <person name="Riley R."/>
            <person name="LaButti K."/>
            <person name="Andreopoulos B."/>
            <person name="Lipzen A."/>
            <person name="Chen C."/>
            <person name="Yan M."/>
            <person name="Daum C."/>
            <person name="Ng V."/>
            <person name="Clum A."/>
            <person name="Steindorff A."/>
            <person name="Ohm R.A."/>
            <person name="Martin F."/>
            <person name="Silar P."/>
            <person name="Natvig D.O."/>
            <person name="Lalanne C."/>
            <person name="Gautier V."/>
            <person name="Ament-Velasquez S.L."/>
            <person name="Kruys A."/>
            <person name="Hutchinson M.I."/>
            <person name="Powell A.J."/>
            <person name="Barry K."/>
            <person name="Miller A.N."/>
            <person name="Grigoriev I.V."/>
            <person name="Debuchy R."/>
            <person name="Gladieux P."/>
            <person name="Hiltunen Thoren M."/>
            <person name="Johannesson H."/>
        </authorList>
    </citation>
    <scope>NUCLEOTIDE SEQUENCE</scope>
    <source>
        <strain evidence="2">PSN324</strain>
    </source>
</reference>
<evidence type="ECO:0000256" key="1">
    <source>
        <dbReference type="SAM" id="Phobius"/>
    </source>
</evidence>
<sequence length="123" mass="13777">MKKAREAWNKPQPLVHFSRRATAHLISISRFSLALSPSPHVPLSVIPLLGVFFQLLSCLDPYAVSHLALCLLAVSKCIYGWIRTWNCGGRKRAKRLGRWGVDAYPIPIMSLSFSLLCTPGRFT</sequence>
<dbReference type="AlphaFoldDB" id="A0AAV9HD84"/>
<organism evidence="2 3">
    <name type="scientific">Cladorrhinum samala</name>
    <dbReference type="NCBI Taxonomy" id="585594"/>
    <lineage>
        <taxon>Eukaryota</taxon>
        <taxon>Fungi</taxon>
        <taxon>Dikarya</taxon>
        <taxon>Ascomycota</taxon>
        <taxon>Pezizomycotina</taxon>
        <taxon>Sordariomycetes</taxon>
        <taxon>Sordariomycetidae</taxon>
        <taxon>Sordariales</taxon>
        <taxon>Podosporaceae</taxon>
        <taxon>Cladorrhinum</taxon>
    </lineage>
</organism>
<evidence type="ECO:0000313" key="3">
    <source>
        <dbReference type="Proteomes" id="UP001321749"/>
    </source>
</evidence>
<dbReference type="EMBL" id="MU865063">
    <property type="protein sequence ID" value="KAK4458605.1"/>
    <property type="molecule type" value="Genomic_DNA"/>
</dbReference>
<evidence type="ECO:0000313" key="2">
    <source>
        <dbReference type="EMBL" id="KAK4458605.1"/>
    </source>
</evidence>
<protein>
    <submittedName>
        <fullName evidence="2">Uncharacterized protein</fullName>
    </submittedName>
</protein>
<proteinExistence type="predicted"/>
<comment type="caution">
    <text evidence="2">The sequence shown here is derived from an EMBL/GenBank/DDBJ whole genome shotgun (WGS) entry which is preliminary data.</text>
</comment>
<keyword evidence="3" id="KW-1185">Reference proteome</keyword>
<feature type="transmembrane region" description="Helical" evidence="1">
    <location>
        <begin position="63"/>
        <end position="82"/>
    </location>
</feature>
<reference evidence="2" key="2">
    <citation type="submission" date="2023-06" db="EMBL/GenBank/DDBJ databases">
        <authorList>
            <consortium name="Lawrence Berkeley National Laboratory"/>
            <person name="Mondo S.J."/>
            <person name="Hensen N."/>
            <person name="Bonometti L."/>
            <person name="Westerberg I."/>
            <person name="Brannstrom I.O."/>
            <person name="Guillou S."/>
            <person name="Cros-Aarteil S."/>
            <person name="Calhoun S."/>
            <person name="Haridas S."/>
            <person name="Kuo A."/>
            <person name="Pangilinan J."/>
            <person name="Riley R."/>
            <person name="Labutti K."/>
            <person name="Andreopoulos B."/>
            <person name="Lipzen A."/>
            <person name="Chen C."/>
            <person name="Yanf M."/>
            <person name="Daum C."/>
            <person name="Ng V."/>
            <person name="Clum A."/>
            <person name="Steindorff A."/>
            <person name="Ohm R."/>
            <person name="Martin F."/>
            <person name="Silar P."/>
            <person name="Natvig D."/>
            <person name="Lalanne C."/>
            <person name="Gautier V."/>
            <person name="Ament-Velasquez S.L."/>
            <person name="Kruys A."/>
            <person name="Hutchinson M.I."/>
            <person name="Powell A.J."/>
            <person name="Barry K."/>
            <person name="Miller A.N."/>
            <person name="Grigoriev I.V."/>
            <person name="Debuchy R."/>
            <person name="Gladieux P."/>
            <person name="Thoren M.H."/>
            <person name="Johannesson H."/>
        </authorList>
    </citation>
    <scope>NUCLEOTIDE SEQUENCE</scope>
    <source>
        <strain evidence="2">PSN324</strain>
    </source>
</reference>